<dbReference type="EMBL" id="SLWS01000001">
    <property type="protein sequence ID" value="TCO64966.1"/>
    <property type="molecule type" value="Genomic_DNA"/>
</dbReference>
<dbReference type="AlphaFoldDB" id="A0A4R2K559"/>
<keyword evidence="3" id="KW-1185">Reference proteome</keyword>
<keyword evidence="1" id="KW-0812">Transmembrane</keyword>
<dbReference type="Proteomes" id="UP000295680">
    <property type="component" value="Unassembled WGS sequence"/>
</dbReference>
<evidence type="ECO:0000313" key="2">
    <source>
        <dbReference type="EMBL" id="TCO64966.1"/>
    </source>
</evidence>
<sequence length="60" mass="6213">MTRWRVTHSPDGNGEVLLIVGGTGTGMVSVWVPRMVLVTPDTARRMATALTSAAAESGGS</sequence>
<comment type="caution">
    <text evidence="2">The sequence shown here is derived from an EMBL/GenBank/DDBJ whole genome shotgun (WGS) entry which is preliminary data.</text>
</comment>
<keyword evidence="1" id="KW-0472">Membrane</keyword>
<protein>
    <submittedName>
        <fullName evidence="2">Uncharacterized protein</fullName>
    </submittedName>
</protein>
<accession>A0A4R2K559</accession>
<feature type="transmembrane region" description="Helical" evidence="1">
    <location>
        <begin position="16"/>
        <end position="37"/>
    </location>
</feature>
<evidence type="ECO:0000313" key="3">
    <source>
        <dbReference type="Proteomes" id="UP000295680"/>
    </source>
</evidence>
<organism evidence="2 3">
    <name type="scientific">Actinocrispum wychmicini</name>
    <dbReference type="NCBI Taxonomy" id="1213861"/>
    <lineage>
        <taxon>Bacteria</taxon>
        <taxon>Bacillati</taxon>
        <taxon>Actinomycetota</taxon>
        <taxon>Actinomycetes</taxon>
        <taxon>Pseudonocardiales</taxon>
        <taxon>Pseudonocardiaceae</taxon>
        <taxon>Actinocrispum</taxon>
    </lineage>
</organism>
<proteinExistence type="predicted"/>
<gene>
    <name evidence="2" type="ORF">EV192_101750</name>
</gene>
<evidence type="ECO:0000256" key="1">
    <source>
        <dbReference type="SAM" id="Phobius"/>
    </source>
</evidence>
<reference evidence="2 3" key="1">
    <citation type="submission" date="2019-03" db="EMBL/GenBank/DDBJ databases">
        <title>Genomic Encyclopedia of Type Strains, Phase IV (KMG-IV): sequencing the most valuable type-strain genomes for metagenomic binning, comparative biology and taxonomic classification.</title>
        <authorList>
            <person name="Goeker M."/>
        </authorList>
    </citation>
    <scope>NUCLEOTIDE SEQUENCE [LARGE SCALE GENOMIC DNA]</scope>
    <source>
        <strain evidence="2 3">DSM 45934</strain>
    </source>
</reference>
<name>A0A4R2K559_9PSEU</name>
<keyword evidence="1" id="KW-1133">Transmembrane helix</keyword>